<feature type="compositionally biased region" description="Basic and acidic residues" evidence="1">
    <location>
        <begin position="62"/>
        <end position="81"/>
    </location>
</feature>
<evidence type="ECO:0000313" key="3">
    <source>
        <dbReference type="Proteomes" id="UP001642464"/>
    </source>
</evidence>
<sequence length="81" mass="8678">IFKLVIESKPQREQMKAAITALSKRIAAVEEHLGRDPSGSRGSCGWSKRACMGGGTAFGSADGRKEELDKKTGHDLGAEFD</sequence>
<dbReference type="Proteomes" id="UP001642464">
    <property type="component" value="Unassembled WGS sequence"/>
</dbReference>
<keyword evidence="3" id="KW-1185">Reference proteome</keyword>
<evidence type="ECO:0000256" key="1">
    <source>
        <dbReference type="SAM" id="MobiDB-lite"/>
    </source>
</evidence>
<reference evidence="2 3" key="1">
    <citation type="submission" date="2024-02" db="EMBL/GenBank/DDBJ databases">
        <authorList>
            <person name="Chen Y."/>
            <person name="Shah S."/>
            <person name="Dougan E. K."/>
            <person name="Thang M."/>
            <person name="Chan C."/>
        </authorList>
    </citation>
    <scope>NUCLEOTIDE SEQUENCE [LARGE SCALE GENOMIC DNA]</scope>
</reference>
<feature type="region of interest" description="Disordered" evidence="1">
    <location>
        <begin position="57"/>
        <end position="81"/>
    </location>
</feature>
<organism evidence="2 3">
    <name type="scientific">Durusdinium trenchii</name>
    <dbReference type="NCBI Taxonomy" id="1381693"/>
    <lineage>
        <taxon>Eukaryota</taxon>
        <taxon>Sar</taxon>
        <taxon>Alveolata</taxon>
        <taxon>Dinophyceae</taxon>
        <taxon>Suessiales</taxon>
        <taxon>Symbiodiniaceae</taxon>
        <taxon>Durusdinium</taxon>
    </lineage>
</organism>
<accession>A0ABP0NR85</accession>
<dbReference type="EMBL" id="CAXAMM010030335">
    <property type="protein sequence ID" value="CAK9066298.1"/>
    <property type="molecule type" value="Genomic_DNA"/>
</dbReference>
<comment type="caution">
    <text evidence="2">The sequence shown here is derived from an EMBL/GenBank/DDBJ whole genome shotgun (WGS) entry which is preliminary data.</text>
</comment>
<gene>
    <name evidence="2" type="ORF">SCF082_LOCUS33777</name>
</gene>
<protein>
    <submittedName>
        <fullName evidence="2">Retrovirus-related Pol polyprotein from type-2 retrotransposable element R2DM</fullName>
    </submittedName>
</protein>
<feature type="non-terminal residue" evidence="2">
    <location>
        <position position="81"/>
    </location>
</feature>
<evidence type="ECO:0000313" key="2">
    <source>
        <dbReference type="EMBL" id="CAK9066298.1"/>
    </source>
</evidence>
<proteinExistence type="predicted"/>
<name>A0ABP0NR85_9DINO</name>
<feature type="non-terminal residue" evidence="2">
    <location>
        <position position="1"/>
    </location>
</feature>